<keyword evidence="1" id="KW-0472">Membrane</keyword>
<evidence type="ECO:0000256" key="1">
    <source>
        <dbReference type="SAM" id="Phobius"/>
    </source>
</evidence>
<dbReference type="PANTHER" id="PTHR31170:SF17">
    <property type="match status" value="1"/>
</dbReference>
<proteinExistence type="predicted"/>
<dbReference type="AlphaFoldDB" id="A0AAN7JA91"/>
<organism evidence="2 3">
    <name type="scientific">Quercus rubra</name>
    <name type="common">Northern red oak</name>
    <name type="synonym">Quercus borealis</name>
    <dbReference type="NCBI Taxonomy" id="3512"/>
    <lineage>
        <taxon>Eukaryota</taxon>
        <taxon>Viridiplantae</taxon>
        <taxon>Streptophyta</taxon>
        <taxon>Embryophyta</taxon>
        <taxon>Tracheophyta</taxon>
        <taxon>Spermatophyta</taxon>
        <taxon>Magnoliopsida</taxon>
        <taxon>eudicotyledons</taxon>
        <taxon>Gunneridae</taxon>
        <taxon>Pentapetalae</taxon>
        <taxon>rosids</taxon>
        <taxon>fabids</taxon>
        <taxon>Fagales</taxon>
        <taxon>Fagaceae</taxon>
        <taxon>Quercus</taxon>
    </lineage>
</organism>
<dbReference type="Proteomes" id="UP001324115">
    <property type="component" value="Unassembled WGS sequence"/>
</dbReference>
<protein>
    <submittedName>
        <fullName evidence="2">Uncharacterized protein</fullName>
    </submittedName>
</protein>
<dbReference type="EMBL" id="JAXUIC010000002">
    <property type="protein sequence ID" value="KAK4603970.1"/>
    <property type="molecule type" value="Genomic_DNA"/>
</dbReference>
<evidence type="ECO:0000313" key="3">
    <source>
        <dbReference type="Proteomes" id="UP001324115"/>
    </source>
</evidence>
<gene>
    <name evidence="2" type="ORF">RGQ29_012471</name>
</gene>
<dbReference type="InterPro" id="IPR004158">
    <property type="entry name" value="DUF247_pln"/>
</dbReference>
<comment type="caution">
    <text evidence="2">The sequence shown here is derived from an EMBL/GenBank/DDBJ whole genome shotgun (WGS) entry which is preliminary data.</text>
</comment>
<sequence>MAVNSGDNVAIDIEGLVSSIKDVSMSPKCCIFKTPIILRRLNEKAYVPDAFSIGPFHHGDPNLGATEKFKIKYLEGLIHRSPFPEQRLRNLINSVMDVEKEAREYYDRPIGYEPNDFVKILVTDGCFIIELLRKFTLFIHGGLLQNDDPIFTMSCMQQFLLHDLILLENQVPWMVLELLFNMTMDPGQPRPLLKLAKNYFSTIFSLSLPEDILSSPPHINFTDNEDIKHIPDLLRKWMISLIEKVEDNPQSDNWDSWQPILSATSLVEAGIKFERSTSKSILDIKFDKGKGVLKIPPLLIQETTETTLRNLISFEQCYPNCEHRFTSYAILIDSLINSAKDAEILGKNKILVNWLNPEDAAQFFNKLYHNTYVYKYYYGSLSSKLSRYCQQRWPKWRAALVRNYFNTPWAILSTTAAAILLIFSFVQTWYTIT</sequence>
<dbReference type="Pfam" id="PF03140">
    <property type="entry name" value="DUF247"/>
    <property type="match status" value="1"/>
</dbReference>
<evidence type="ECO:0000313" key="2">
    <source>
        <dbReference type="EMBL" id="KAK4603971.1"/>
    </source>
</evidence>
<dbReference type="EMBL" id="JAXUIC010000002">
    <property type="protein sequence ID" value="KAK4603971.1"/>
    <property type="molecule type" value="Genomic_DNA"/>
</dbReference>
<name>A0AAN7JA91_QUERU</name>
<keyword evidence="3" id="KW-1185">Reference proteome</keyword>
<keyword evidence="1" id="KW-0812">Transmembrane</keyword>
<dbReference type="PANTHER" id="PTHR31170">
    <property type="entry name" value="BNAC04G53230D PROTEIN"/>
    <property type="match status" value="1"/>
</dbReference>
<keyword evidence="1" id="KW-1133">Transmembrane helix</keyword>
<reference evidence="2 3" key="1">
    <citation type="journal article" date="2023" name="G3 (Bethesda)">
        <title>A haplotype-resolved chromosome-scale genome for Quercus rubra L. provides insights into the genetics of adaptive traits for red oak species.</title>
        <authorList>
            <person name="Kapoor B."/>
            <person name="Jenkins J."/>
            <person name="Schmutz J."/>
            <person name="Zhebentyayeva T."/>
            <person name="Kuelheim C."/>
            <person name="Coggeshall M."/>
            <person name="Heim C."/>
            <person name="Lasky J.R."/>
            <person name="Leites L."/>
            <person name="Islam-Faridi N."/>
            <person name="Romero-Severson J."/>
            <person name="DeLeo V.L."/>
            <person name="Lucas S.M."/>
            <person name="Lazic D."/>
            <person name="Gailing O."/>
            <person name="Carlson J."/>
            <person name="Staton M."/>
        </authorList>
    </citation>
    <scope>NUCLEOTIDE SEQUENCE [LARGE SCALE GENOMIC DNA]</scope>
    <source>
        <strain evidence="2">Pseudo-F2</strain>
    </source>
</reference>
<accession>A0AAN7JA91</accession>
<feature type="transmembrane region" description="Helical" evidence="1">
    <location>
        <begin position="409"/>
        <end position="432"/>
    </location>
</feature>